<organism evidence="2 3">
    <name type="scientific">Ensete ventricosum</name>
    <name type="common">Abyssinian banana</name>
    <name type="synonym">Musa ensete</name>
    <dbReference type="NCBI Taxonomy" id="4639"/>
    <lineage>
        <taxon>Eukaryota</taxon>
        <taxon>Viridiplantae</taxon>
        <taxon>Streptophyta</taxon>
        <taxon>Embryophyta</taxon>
        <taxon>Tracheophyta</taxon>
        <taxon>Spermatophyta</taxon>
        <taxon>Magnoliopsida</taxon>
        <taxon>Liliopsida</taxon>
        <taxon>Zingiberales</taxon>
        <taxon>Musaceae</taxon>
        <taxon>Ensete</taxon>
    </lineage>
</organism>
<evidence type="ECO:0000256" key="1">
    <source>
        <dbReference type="SAM" id="MobiDB-lite"/>
    </source>
</evidence>
<dbReference type="AlphaFoldDB" id="A0A427BBQ6"/>
<dbReference type="EMBL" id="AMZH03000043">
    <property type="protein sequence ID" value="RRT85907.1"/>
    <property type="molecule type" value="Genomic_DNA"/>
</dbReference>
<gene>
    <name evidence="2" type="ORF">B296_00002837</name>
</gene>
<reference evidence="2 3" key="1">
    <citation type="journal article" date="2014" name="Agronomy (Basel)">
        <title>A Draft Genome Sequence for Ensete ventricosum, the Drought-Tolerant Tree Against Hunger.</title>
        <authorList>
            <person name="Harrison J."/>
            <person name="Moore K.A."/>
            <person name="Paszkiewicz K."/>
            <person name="Jones T."/>
            <person name="Grant M."/>
            <person name="Ambacheew D."/>
            <person name="Muzemil S."/>
            <person name="Studholme D.J."/>
        </authorList>
    </citation>
    <scope>NUCLEOTIDE SEQUENCE [LARGE SCALE GENOMIC DNA]</scope>
</reference>
<evidence type="ECO:0000313" key="2">
    <source>
        <dbReference type="EMBL" id="RRT85907.1"/>
    </source>
</evidence>
<proteinExistence type="predicted"/>
<protein>
    <submittedName>
        <fullName evidence="2">Uncharacterized protein</fullName>
    </submittedName>
</protein>
<accession>A0A427BBQ6</accession>
<name>A0A427BBQ6_ENSVE</name>
<comment type="caution">
    <text evidence="2">The sequence shown here is derived from an EMBL/GenBank/DDBJ whole genome shotgun (WGS) entry which is preliminary data.</text>
</comment>
<feature type="compositionally biased region" description="Basic and acidic residues" evidence="1">
    <location>
        <begin position="100"/>
        <end position="110"/>
    </location>
</feature>
<sequence>MEEKDREGIVGIREGGIAVSWEGSKRGGEGAIEYRRWVVLGWVVVGWKGKRKKRGLSGFKRRERGAIKEKEVVVKLVMREGEEGGEDVGGGGKGGQDADSAGRGEHRGEENIGAMVKGGKMLVGRGMSLTNGNYGEKWAEEKEG</sequence>
<feature type="region of interest" description="Disordered" evidence="1">
    <location>
        <begin position="82"/>
        <end position="116"/>
    </location>
</feature>
<evidence type="ECO:0000313" key="3">
    <source>
        <dbReference type="Proteomes" id="UP000287651"/>
    </source>
</evidence>
<dbReference type="Proteomes" id="UP000287651">
    <property type="component" value="Unassembled WGS sequence"/>
</dbReference>